<reference evidence="2" key="1">
    <citation type="submission" date="2021-06" db="EMBL/GenBank/DDBJ databases">
        <authorList>
            <person name="Hodson N. C."/>
            <person name="Mongue J. A."/>
            <person name="Jaron S. K."/>
        </authorList>
    </citation>
    <scope>NUCLEOTIDE SEQUENCE</scope>
</reference>
<accession>A0A8J2PNN1</accession>
<feature type="compositionally biased region" description="Basic and acidic residues" evidence="1">
    <location>
        <begin position="71"/>
        <end position="96"/>
    </location>
</feature>
<comment type="caution">
    <text evidence="2">The sequence shown here is derived from an EMBL/GenBank/DDBJ whole genome shotgun (WGS) entry which is preliminary data.</text>
</comment>
<organism evidence="2 3">
    <name type="scientific">Allacma fusca</name>
    <dbReference type="NCBI Taxonomy" id="39272"/>
    <lineage>
        <taxon>Eukaryota</taxon>
        <taxon>Metazoa</taxon>
        <taxon>Ecdysozoa</taxon>
        <taxon>Arthropoda</taxon>
        <taxon>Hexapoda</taxon>
        <taxon>Collembola</taxon>
        <taxon>Symphypleona</taxon>
        <taxon>Sminthuridae</taxon>
        <taxon>Allacma</taxon>
    </lineage>
</organism>
<dbReference type="AlphaFoldDB" id="A0A8J2PNN1"/>
<sequence length="121" mass="13815">MSRQTQNLMKKNERETTRVFTAVAGSCFKLWNREDLARDIKKTATLPSATKLIEQLAAKVSTATTFELTEEEKRQLDEDSSAHEARKALRGAEKEKRRQIKTNADRKVSYTTVATDGEFDF</sequence>
<keyword evidence="3" id="KW-1185">Reference proteome</keyword>
<proteinExistence type="predicted"/>
<evidence type="ECO:0000313" key="3">
    <source>
        <dbReference type="Proteomes" id="UP000708208"/>
    </source>
</evidence>
<gene>
    <name evidence="2" type="ORF">AFUS01_LOCUS40231</name>
</gene>
<evidence type="ECO:0000313" key="2">
    <source>
        <dbReference type="EMBL" id="CAG7830430.1"/>
    </source>
</evidence>
<dbReference type="Proteomes" id="UP000708208">
    <property type="component" value="Unassembled WGS sequence"/>
</dbReference>
<evidence type="ECO:0000256" key="1">
    <source>
        <dbReference type="SAM" id="MobiDB-lite"/>
    </source>
</evidence>
<name>A0A8J2PNN1_9HEXA</name>
<protein>
    <submittedName>
        <fullName evidence="2">Uncharacterized protein</fullName>
    </submittedName>
</protein>
<dbReference type="EMBL" id="CAJVCH010555806">
    <property type="protein sequence ID" value="CAG7830430.1"/>
    <property type="molecule type" value="Genomic_DNA"/>
</dbReference>
<feature type="region of interest" description="Disordered" evidence="1">
    <location>
        <begin position="70"/>
        <end position="101"/>
    </location>
</feature>